<keyword evidence="6" id="KW-0325">Glycoprotein</keyword>
<evidence type="ECO:0000313" key="12">
    <source>
        <dbReference type="Proteomes" id="UP001162541"/>
    </source>
</evidence>
<reference evidence="9" key="2">
    <citation type="journal article" date="2019" name="Curr. Biol.">
        <title>Chromatin organization in early land plants reveals an ancestral association between H3K27me3, transposons, and constitutive heterochromatin.</title>
        <authorList>
            <person name="Montgomery S.A."/>
            <person name="Tanizawa Y."/>
            <person name="Galik B."/>
            <person name="Wang N."/>
            <person name="Ito T."/>
            <person name="Mochizuki T."/>
            <person name="Akimcheva S."/>
            <person name="Bowman J."/>
            <person name="Cognat V."/>
            <person name="Drouard L."/>
            <person name="Ekker H."/>
            <person name="Houng S."/>
            <person name="Kohchi T."/>
            <person name="Lin S."/>
            <person name="Liu L.D."/>
            <person name="Nakamura Y."/>
            <person name="Valeeva L.R."/>
            <person name="Shakirov E.V."/>
            <person name="Shippen D.E."/>
            <person name="Wei W."/>
            <person name="Yagura M."/>
            <person name="Yamaoka S."/>
            <person name="Yamato K.T."/>
            <person name="Liu C."/>
            <person name="Berger F."/>
        </authorList>
    </citation>
    <scope>NUCLEOTIDE SEQUENCE [LARGE SCALE GENOMIC DNA]</scope>
    <source>
        <strain evidence="9">Tak-1</strain>
    </source>
</reference>
<feature type="compositionally biased region" description="Basic and acidic residues" evidence="7">
    <location>
        <begin position="28"/>
        <end position="40"/>
    </location>
</feature>
<feature type="region of interest" description="Disordered" evidence="7">
    <location>
        <begin position="1"/>
        <end position="40"/>
    </location>
</feature>
<feature type="domain" description="Strictosidine synthase conserved region" evidence="8">
    <location>
        <begin position="250"/>
        <end position="337"/>
    </location>
</feature>
<dbReference type="GO" id="GO:0012505">
    <property type="term" value="C:endomembrane system"/>
    <property type="evidence" value="ECO:0007669"/>
    <property type="project" value="TreeGrafter"/>
</dbReference>
<evidence type="ECO:0000259" key="8">
    <source>
        <dbReference type="Pfam" id="PF03088"/>
    </source>
</evidence>
<dbReference type="Pfam" id="PF20067">
    <property type="entry name" value="SSL_N"/>
    <property type="match status" value="1"/>
</dbReference>
<accession>A0A176VPJ0</accession>
<dbReference type="PANTHER" id="PTHR10426:SF88">
    <property type="entry name" value="ADIPOCYTE PLASMA MEMBRANE-ASSOCIATED PROTEIN HEMOMUCIN-RELATED"/>
    <property type="match status" value="1"/>
</dbReference>
<dbReference type="SUPFAM" id="SSF63829">
    <property type="entry name" value="Calcium-dependent phosphotriesterase"/>
    <property type="match status" value="1"/>
</dbReference>
<evidence type="ECO:0000256" key="6">
    <source>
        <dbReference type="ARBA" id="ARBA00023180"/>
    </source>
</evidence>
<dbReference type="Proteomes" id="UP001162541">
    <property type="component" value="Chromosome 7"/>
</dbReference>
<evidence type="ECO:0000313" key="11">
    <source>
        <dbReference type="Proteomes" id="UP000077202"/>
    </source>
</evidence>
<dbReference type="EMBL" id="AP019872">
    <property type="protein sequence ID" value="BBN17409.1"/>
    <property type="molecule type" value="Genomic_DNA"/>
</dbReference>
<comment type="subcellular location">
    <subcellularLocation>
        <location evidence="1">Vacuole</location>
    </subcellularLocation>
</comment>
<organism evidence="10 11">
    <name type="scientific">Marchantia polymorpha subsp. ruderalis</name>
    <dbReference type="NCBI Taxonomy" id="1480154"/>
    <lineage>
        <taxon>Eukaryota</taxon>
        <taxon>Viridiplantae</taxon>
        <taxon>Streptophyta</taxon>
        <taxon>Embryophyta</taxon>
        <taxon>Marchantiophyta</taxon>
        <taxon>Marchantiopsida</taxon>
        <taxon>Marchantiidae</taxon>
        <taxon>Marchantiales</taxon>
        <taxon>Marchantiaceae</taxon>
        <taxon>Marchantia</taxon>
    </lineage>
</organism>
<reference evidence="12" key="3">
    <citation type="journal article" date="2020" name="Curr. Biol.">
        <title>Chromatin organization in early land plants reveals an ancestral association between H3K27me3, transposons, and constitutive heterochromatin.</title>
        <authorList>
            <person name="Montgomery S.A."/>
            <person name="Tanizawa Y."/>
            <person name="Galik B."/>
            <person name="Wang N."/>
            <person name="Ito T."/>
            <person name="Mochizuki T."/>
            <person name="Akimcheva S."/>
            <person name="Bowman J.L."/>
            <person name="Cognat V."/>
            <person name="Marechal-Drouard L."/>
            <person name="Ekker H."/>
            <person name="Hong S.F."/>
            <person name="Kohchi T."/>
            <person name="Lin S.S."/>
            <person name="Liu L.D."/>
            <person name="Nakamura Y."/>
            <person name="Valeeva L.R."/>
            <person name="Shakirov E.V."/>
            <person name="Shippen D.E."/>
            <person name="Wei W.L."/>
            <person name="Yagura M."/>
            <person name="Yamaoka S."/>
            <person name="Yamato K.T."/>
            <person name="Liu C."/>
            <person name="Berger F."/>
        </authorList>
    </citation>
    <scope>NUCLEOTIDE SEQUENCE [LARGE SCALE GENOMIC DNA]</scope>
    <source>
        <strain evidence="12">Tak-1</strain>
    </source>
</reference>
<gene>
    <name evidence="10" type="ORF">AXG93_2550s1030</name>
    <name evidence="9" type="ORF">Mp_7g14290</name>
</gene>
<dbReference type="PANTHER" id="PTHR10426">
    <property type="entry name" value="STRICTOSIDINE SYNTHASE-RELATED"/>
    <property type="match status" value="1"/>
</dbReference>
<dbReference type="GO" id="GO:0016787">
    <property type="term" value="F:hydrolase activity"/>
    <property type="evidence" value="ECO:0007669"/>
    <property type="project" value="TreeGrafter"/>
</dbReference>
<evidence type="ECO:0000256" key="5">
    <source>
        <dbReference type="ARBA" id="ARBA00022729"/>
    </source>
</evidence>
<dbReference type="InterPro" id="IPR011042">
    <property type="entry name" value="6-blade_b-propeller_TolB-like"/>
</dbReference>
<dbReference type="Proteomes" id="UP000077202">
    <property type="component" value="Unassembled WGS sequence"/>
</dbReference>
<protein>
    <recommendedName>
        <fullName evidence="8">Strictosidine synthase conserved region domain-containing protein</fullName>
    </recommendedName>
</protein>
<dbReference type="EMBL" id="LVLJ01003342">
    <property type="protein sequence ID" value="OAE21766.1"/>
    <property type="molecule type" value="Genomic_DNA"/>
</dbReference>
<dbReference type="InterPro" id="IPR018119">
    <property type="entry name" value="Strictosidine_synth_cons-reg"/>
</dbReference>
<reference evidence="10 11" key="1">
    <citation type="submission" date="2016-03" db="EMBL/GenBank/DDBJ databases">
        <title>Mechanisms controlling the formation of the plant cell surface in tip-growing cells are functionally conserved among land plants.</title>
        <authorList>
            <person name="Honkanen S."/>
            <person name="Jones V.A."/>
            <person name="Morieri G."/>
            <person name="Champion C."/>
            <person name="Hetherington A.J."/>
            <person name="Kelly S."/>
            <person name="Saint-Marcoux D."/>
            <person name="Proust H."/>
            <person name="Prescott H."/>
            <person name="Dolan L."/>
        </authorList>
    </citation>
    <scope>NUCLEOTIDE SEQUENCE [LARGE SCALE GENOMIC DNA]</scope>
    <source>
        <strain evidence="11">cv. Tak-1 and cv. Tak-2</strain>
        <tissue evidence="10">Whole gametophyte</tissue>
    </source>
</reference>
<dbReference type="GO" id="GO:0005773">
    <property type="term" value="C:vacuole"/>
    <property type="evidence" value="ECO:0007669"/>
    <property type="project" value="UniProtKB-SubCell"/>
</dbReference>
<dbReference type="FunFam" id="2.120.10.30:FF:000032">
    <property type="entry name" value="Protein STRICTOSIDINE SYNTHASE-LIKE 13"/>
    <property type="match status" value="1"/>
</dbReference>
<comment type="similarity">
    <text evidence="2">Belongs to the strictosidine synthase family.</text>
</comment>
<dbReference type="Gene3D" id="2.120.10.30">
    <property type="entry name" value="TolB, C-terminal domain"/>
    <property type="match status" value="1"/>
</dbReference>
<name>A0A176VPJ0_MARPO</name>
<sequence>MTEFTTFMEDSLVDASSIPPLEEEDETEKPAADGDSQEEKKLSVGAELRILGSCLWEKAWFQIAALSTEATSWGVLVVLAAVYLAMDPLGLMAHLLDFYPQGCKPHECLLPVPHVNEWPADPASKLLNCSVAFHTVVPGPESLAWDAQGRIYTGVADGRVVRWSETDGEWKTFAFVSPYWSSEQCDFKHRANTLLELEHKCGRPLGLKFSPSGSLYIADAYFGLAVVGPDGGLATVLCNQSEGRLHLFTNDVDVDEHTGVVYFTVSSLRTQRKRYNRLVQEADQTGRVLKYEPELGKTTVLLKDFKYPNGIALSGDGSFLLIASTTTNRIFKYWLTGQRTATIEEFARLPGYGDNVRATEDGKFFWVALHSRRHHIHYVMSNHVWVSRLTAPLIRASKRFAHAVAGEVEPMVIRYNLTGHAVQVLEDRLGASGVKFVSTAQERCGTLWLSSIHLPVIWSYRLGA</sequence>
<evidence type="ECO:0000256" key="2">
    <source>
        <dbReference type="ARBA" id="ARBA00009191"/>
    </source>
</evidence>
<evidence type="ECO:0000256" key="1">
    <source>
        <dbReference type="ARBA" id="ARBA00004116"/>
    </source>
</evidence>
<evidence type="ECO:0000313" key="10">
    <source>
        <dbReference type="EMBL" id="OAE21766.1"/>
    </source>
</evidence>
<dbReference type="Pfam" id="PF03088">
    <property type="entry name" value="Str_synth"/>
    <property type="match status" value="1"/>
</dbReference>
<keyword evidence="4" id="KW-0926">Vacuole</keyword>
<dbReference type="AlphaFoldDB" id="A0A176VPJ0"/>
<evidence type="ECO:0000256" key="3">
    <source>
        <dbReference type="ARBA" id="ARBA00022553"/>
    </source>
</evidence>
<keyword evidence="5" id="KW-0732">Signal</keyword>
<keyword evidence="3" id="KW-0597">Phosphoprotein</keyword>
<keyword evidence="11" id="KW-1185">Reference proteome</keyword>
<evidence type="ECO:0000256" key="4">
    <source>
        <dbReference type="ARBA" id="ARBA00022554"/>
    </source>
</evidence>
<evidence type="ECO:0000313" key="9">
    <source>
        <dbReference type="EMBL" id="BBN17409.1"/>
    </source>
</evidence>
<proteinExistence type="inferred from homology"/>
<evidence type="ECO:0000256" key="7">
    <source>
        <dbReference type="SAM" id="MobiDB-lite"/>
    </source>
</evidence>